<sequence>MWSAQDVAREQVRRQAHGLDMAAVTEKVAEAATRERETAEQLRRGGSLSEFETDPERLAAIWEAKHVEWQRVRDLMAQAGWGAYEPERDAQGSTWAQERTERRDGALAAKAAFEARRREEADELRAELWLSAAPSRLIRAAADRAGLMPAQVLAQLAERVVVGEDGTVSVPPFMPSR</sequence>
<evidence type="ECO:0000313" key="3">
    <source>
        <dbReference type="Proteomes" id="UP000035016"/>
    </source>
</evidence>
<evidence type="ECO:0000256" key="1">
    <source>
        <dbReference type="SAM" id="MobiDB-lite"/>
    </source>
</evidence>
<reference evidence="2 3" key="1">
    <citation type="submission" date="2015-02" db="EMBL/GenBank/DDBJ databases">
        <authorList>
            <person name="Gomez-Escribano P.J."/>
        </authorList>
    </citation>
    <scope>NUCLEOTIDE SEQUENCE [LARGE SCALE GENOMIC DNA]</scope>
    <source>
        <strain evidence="3">C34 (DSM 42122 / NRRL B-24963)</strain>
    </source>
</reference>
<dbReference type="KEGG" id="sle:sle_00010"/>
<feature type="compositionally biased region" description="Basic and acidic residues" evidence="1">
    <location>
        <begin position="28"/>
        <end position="43"/>
    </location>
</feature>
<dbReference type="AlphaFoldDB" id="A0A0F7VMV3"/>
<evidence type="ECO:0000313" key="2">
    <source>
        <dbReference type="EMBL" id="CQR59463.1"/>
    </source>
</evidence>
<feature type="region of interest" description="Disordered" evidence="1">
    <location>
        <begin position="84"/>
        <end position="103"/>
    </location>
</feature>
<accession>A0A0F7VMV3</accession>
<gene>
    <name evidence="2" type="primary">sle_00010</name>
</gene>
<protein>
    <submittedName>
        <fullName evidence="2">Uncharacterized protein</fullName>
    </submittedName>
</protein>
<name>A0A0F7VMV3_STRLW</name>
<dbReference type="EMBL" id="LN831790">
    <property type="protein sequence ID" value="CQR59463.1"/>
    <property type="molecule type" value="Genomic_DNA"/>
</dbReference>
<dbReference type="Proteomes" id="UP000035016">
    <property type="component" value="Chromosome Chromosome"/>
</dbReference>
<organism evidence="2 3">
    <name type="scientific">Streptomyces leeuwenhoekii</name>
    <dbReference type="NCBI Taxonomy" id="1437453"/>
    <lineage>
        <taxon>Bacteria</taxon>
        <taxon>Bacillati</taxon>
        <taxon>Actinomycetota</taxon>
        <taxon>Actinomycetes</taxon>
        <taxon>Kitasatosporales</taxon>
        <taxon>Streptomycetaceae</taxon>
        <taxon>Streptomyces</taxon>
    </lineage>
</organism>
<proteinExistence type="predicted"/>
<feature type="region of interest" description="Disordered" evidence="1">
    <location>
        <begin position="28"/>
        <end position="50"/>
    </location>
</feature>